<sequence length="360" mass="39741">MAYESPCGTAYRGQAQSEWRGRAWPLSRPGDLPRCAGTQPSRVFVILTGRGREMTEAIPPDVEPSVVAAMVEPEEMQSESRRWREVSPGMFLGVTDLSLERSLAYQSRTFPAICLSVVLEGYATNTTEGIEGGFCPDEVWITSTGESRATSMTIHPDHPVRVVELLLTPAWVEHNLPAMKDDPTFEAMQRAMRQPVMIRRHPLDARLRQIAWSVLNPSAVGAFINVHLDASAMSLLGFLAEAFRPSEVAATASLTARSLERMLEIRRHIDANAAAIDSLAALAAGFAISQSKLKQDFQRAFGASAREYLLERRLLIGRNAILRDGLSIAEAAYRAGYQHPANFTSAFTRHFGYPPSRLKS</sequence>
<dbReference type="OrthoDB" id="6670788at2"/>
<dbReference type="PANTHER" id="PTHR47893">
    <property type="entry name" value="REGULATORY PROTEIN PCHR"/>
    <property type="match status" value="1"/>
</dbReference>
<dbReference type="InterPro" id="IPR018060">
    <property type="entry name" value="HTH_AraC"/>
</dbReference>
<evidence type="ECO:0000256" key="2">
    <source>
        <dbReference type="ARBA" id="ARBA00023125"/>
    </source>
</evidence>
<reference evidence="5 6" key="1">
    <citation type="submission" date="2018-05" db="EMBL/GenBank/DDBJ databases">
        <title>The draft genome of strain NS-104.</title>
        <authorList>
            <person name="Hang P."/>
            <person name="Jiang J."/>
        </authorList>
    </citation>
    <scope>NUCLEOTIDE SEQUENCE [LARGE SCALE GENOMIC DNA]</scope>
    <source>
        <strain evidence="5 6">NS-104</strain>
    </source>
</reference>
<evidence type="ECO:0000256" key="3">
    <source>
        <dbReference type="ARBA" id="ARBA00023163"/>
    </source>
</evidence>
<dbReference type="InterPro" id="IPR018062">
    <property type="entry name" value="HTH_AraC-typ_CS"/>
</dbReference>
<evidence type="ECO:0000259" key="4">
    <source>
        <dbReference type="PROSITE" id="PS01124"/>
    </source>
</evidence>
<dbReference type="Proteomes" id="UP000245252">
    <property type="component" value="Unassembled WGS sequence"/>
</dbReference>
<keyword evidence="1" id="KW-0805">Transcription regulation</keyword>
<evidence type="ECO:0000313" key="6">
    <source>
        <dbReference type="Proteomes" id="UP000245252"/>
    </source>
</evidence>
<dbReference type="EMBL" id="QFBC01000008">
    <property type="protein sequence ID" value="PWE54931.1"/>
    <property type="molecule type" value="Genomic_DNA"/>
</dbReference>
<gene>
    <name evidence="5" type="ORF">DEM27_18520</name>
</gene>
<dbReference type="GO" id="GO:0003700">
    <property type="term" value="F:DNA-binding transcription factor activity"/>
    <property type="evidence" value="ECO:0007669"/>
    <property type="project" value="InterPro"/>
</dbReference>
<proteinExistence type="predicted"/>
<protein>
    <recommendedName>
        <fullName evidence="4">HTH araC/xylS-type domain-containing protein</fullName>
    </recommendedName>
</protein>
<dbReference type="Pfam" id="PF12833">
    <property type="entry name" value="HTH_18"/>
    <property type="match status" value="1"/>
</dbReference>
<keyword evidence="6" id="KW-1185">Reference proteome</keyword>
<accession>A0A2U2DNQ6</accession>
<dbReference type="InterPro" id="IPR053142">
    <property type="entry name" value="PchR_regulatory_protein"/>
</dbReference>
<dbReference type="AlphaFoldDB" id="A0A2U2DNQ6"/>
<keyword evidence="3" id="KW-0804">Transcription</keyword>
<dbReference type="PROSITE" id="PS00041">
    <property type="entry name" value="HTH_ARAC_FAMILY_1"/>
    <property type="match status" value="1"/>
</dbReference>
<evidence type="ECO:0000256" key="1">
    <source>
        <dbReference type="ARBA" id="ARBA00023015"/>
    </source>
</evidence>
<dbReference type="InterPro" id="IPR009057">
    <property type="entry name" value="Homeodomain-like_sf"/>
</dbReference>
<name>A0A2U2DNQ6_9HYPH</name>
<feature type="domain" description="HTH araC/xylS-type" evidence="4">
    <location>
        <begin position="263"/>
        <end position="360"/>
    </location>
</feature>
<dbReference type="PANTHER" id="PTHR47893:SF1">
    <property type="entry name" value="REGULATORY PROTEIN PCHR"/>
    <property type="match status" value="1"/>
</dbReference>
<evidence type="ECO:0000313" key="5">
    <source>
        <dbReference type="EMBL" id="PWE54931.1"/>
    </source>
</evidence>
<dbReference type="Gene3D" id="1.10.10.60">
    <property type="entry name" value="Homeodomain-like"/>
    <property type="match status" value="1"/>
</dbReference>
<keyword evidence="2" id="KW-0238">DNA-binding</keyword>
<dbReference type="SUPFAM" id="SSF46689">
    <property type="entry name" value="Homeodomain-like"/>
    <property type="match status" value="1"/>
</dbReference>
<comment type="caution">
    <text evidence="5">The sequence shown here is derived from an EMBL/GenBank/DDBJ whole genome shotgun (WGS) entry which is preliminary data.</text>
</comment>
<dbReference type="SMART" id="SM00342">
    <property type="entry name" value="HTH_ARAC"/>
    <property type="match status" value="1"/>
</dbReference>
<dbReference type="PROSITE" id="PS01124">
    <property type="entry name" value="HTH_ARAC_FAMILY_2"/>
    <property type="match status" value="1"/>
</dbReference>
<dbReference type="GO" id="GO:0043565">
    <property type="term" value="F:sequence-specific DNA binding"/>
    <property type="evidence" value="ECO:0007669"/>
    <property type="project" value="InterPro"/>
</dbReference>
<organism evidence="5 6">
    <name type="scientific">Metarhizobium album</name>
    <dbReference type="NCBI Taxonomy" id="2182425"/>
    <lineage>
        <taxon>Bacteria</taxon>
        <taxon>Pseudomonadati</taxon>
        <taxon>Pseudomonadota</taxon>
        <taxon>Alphaproteobacteria</taxon>
        <taxon>Hyphomicrobiales</taxon>
        <taxon>Rhizobiaceae</taxon>
        <taxon>Metarhizobium</taxon>
    </lineage>
</organism>